<evidence type="ECO:0000256" key="1">
    <source>
        <dbReference type="SAM" id="MobiDB-lite"/>
    </source>
</evidence>
<feature type="region of interest" description="Disordered" evidence="1">
    <location>
        <begin position="191"/>
        <end position="220"/>
    </location>
</feature>
<comment type="caution">
    <text evidence="2">The sequence shown here is derived from an EMBL/GenBank/DDBJ whole genome shotgun (WGS) entry which is preliminary data.</text>
</comment>
<name>A0AAV0AUQ7_PHAPC</name>
<keyword evidence="3" id="KW-1185">Reference proteome</keyword>
<accession>A0AAV0AUQ7</accession>
<sequence length="308" mass="34960">MAEKLLGLETASYLIPHINCTSDTEEDEDGNLFSIQSNWSHQKYSLFHHILDTSTINSVMELKGKNAANRCLESQRIFGGNSKDQSAWIGLPSNFFSEDFLTTKSVGIATSTYYTNLVATMSKKWDISDENGSTVFTTNSRTQTSGERHCEFDYFKKKINKMNEKVKLISHQMWSLKKNINKGGMVKKKNLQNSNYSSQGSSGKKNALLPDGFSWKKNSQSPEEYSKRKFTLPSLNNMIARVKCCECPKKVDDKIYPLQPPRVPSIFNGTIHYGSFLLPKKSHHSQHQLLLIPIEPQFTLGQNNYPPK</sequence>
<evidence type="ECO:0000313" key="2">
    <source>
        <dbReference type="EMBL" id="CAH7672543.1"/>
    </source>
</evidence>
<gene>
    <name evidence="2" type="ORF">PPACK8108_LOCUS7359</name>
</gene>
<reference evidence="2" key="1">
    <citation type="submission" date="2022-06" db="EMBL/GenBank/DDBJ databases">
        <authorList>
            <consortium name="SYNGENTA / RWTH Aachen University"/>
        </authorList>
    </citation>
    <scope>NUCLEOTIDE SEQUENCE</scope>
</reference>
<protein>
    <submittedName>
        <fullName evidence="2">Uncharacterized protein</fullName>
    </submittedName>
</protein>
<organism evidence="2 3">
    <name type="scientific">Phakopsora pachyrhizi</name>
    <name type="common">Asian soybean rust disease fungus</name>
    <dbReference type="NCBI Taxonomy" id="170000"/>
    <lineage>
        <taxon>Eukaryota</taxon>
        <taxon>Fungi</taxon>
        <taxon>Dikarya</taxon>
        <taxon>Basidiomycota</taxon>
        <taxon>Pucciniomycotina</taxon>
        <taxon>Pucciniomycetes</taxon>
        <taxon>Pucciniales</taxon>
        <taxon>Phakopsoraceae</taxon>
        <taxon>Phakopsora</taxon>
    </lineage>
</organism>
<proteinExistence type="predicted"/>
<dbReference type="Proteomes" id="UP001153365">
    <property type="component" value="Unassembled WGS sequence"/>
</dbReference>
<evidence type="ECO:0000313" key="3">
    <source>
        <dbReference type="Proteomes" id="UP001153365"/>
    </source>
</evidence>
<dbReference type="EMBL" id="CALTRL010001451">
    <property type="protein sequence ID" value="CAH7672543.1"/>
    <property type="molecule type" value="Genomic_DNA"/>
</dbReference>
<feature type="compositionally biased region" description="Low complexity" evidence="1">
    <location>
        <begin position="192"/>
        <end position="205"/>
    </location>
</feature>
<dbReference type="AlphaFoldDB" id="A0AAV0AUQ7"/>